<dbReference type="InterPro" id="IPR017853">
    <property type="entry name" value="GH"/>
</dbReference>
<evidence type="ECO:0000259" key="9">
    <source>
        <dbReference type="Pfam" id="PF17801"/>
    </source>
</evidence>
<dbReference type="PRINTS" id="PR00740">
    <property type="entry name" value="GLHYDRLASE27"/>
</dbReference>
<evidence type="ECO:0000256" key="2">
    <source>
        <dbReference type="ARBA" id="ARBA00009743"/>
    </source>
</evidence>
<dbReference type="PANTHER" id="PTHR11452">
    <property type="entry name" value="ALPHA-GALACTOSIDASE/ALPHA-N-ACETYLGALACTOSAMINIDASE"/>
    <property type="match status" value="1"/>
</dbReference>
<evidence type="ECO:0000313" key="10">
    <source>
        <dbReference type="EMBL" id="KAA9038766.1"/>
    </source>
</evidence>
<dbReference type="FunFam" id="2.60.40.1180:FF:000008">
    <property type="entry name" value="Alpha-galactosidase"/>
    <property type="match status" value="1"/>
</dbReference>
<dbReference type="PANTHER" id="PTHR11452:SF75">
    <property type="entry name" value="ALPHA-GALACTOSIDASE MEL1"/>
    <property type="match status" value="1"/>
</dbReference>
<evidence type="ECO:0000256" key="3">
    <source>
        <dbReference type="ARBA" id="ARBA00012755"/>
    </source>
</evidence>
<comment type="similarity">
    <text evidence="2 8">Belongs to the glycosyl hydrolase 27 family.</text>
</comment>
<dbReference type="Pfam" id="PF17801">
    <property type="entry name" value="Melibiase_C"/>
    <property type="match status" value="1"/>
</dbReference>
<dbReference type="InterPro" id="IPR041233">
    <property type="entry name" value="Melibiase_C"/>
</dbReference>
<evidence type="ECO:0000256" key="6">
    <source>
        <dbReference type="ARBA" id="ARBA00023157"/>
    </source>
</evidence>
<keyword evidence="5 8" id="KW-0378">Hydrolase</keyword>
<dbReference type="EC" id="3.2.1.22" evidence="3 8"/>
<organism evidence="10 11">
    <name type="scientific">Ginsengibacter hankyongi</name>
    <dbReference type="NCBI Taxonomy" id="2607284"/>
    <lineage>
        <taxon>Bacteria</taxon>
        <taxon>Pseudomonadati</taxon>
        <taxon>Bacteroidota</taxon>
        <taxon>Chitinophagia</taxon>
        <taxon>Chitinophagales</taxon>
        <taxon>Chitinophagaceae</taxon>
        <taxon>Ginsengibacter</taxon>
    </lineage>
</organism>
<evidence type="ECO:0000256" key="4">
    <source>
        <dbReference type="ARBA" id="ARBA00022729"/>
    </source>
</evidence>
<dbReference type="InterPro" id="IPR000111">
    <property type="entry name" value="Glyco_hydro_27/36_CS"/>
</dbReference>
<dbReference type="GO" id="GO:0004557">
    <property type="term" value="F:alpha-galactosidase activity"/>
    <property type="evidence" value="ECO:0007669"/>
    <property type="project" value="UniProtKB-EC"/>
</dbReference>
<evidence type="ECO:0000256" key="7">
    <source>
        <dbReference type="ARBA" id="ARBA00023295"/>
    </source>
</evidence>
<dbReference type="PROSITE" id="PS00512">
    <property type="entry name" value="ALPHA_GALACTOSIDASE"/>
    <property type="match status" value="1"/>
</dbReference>
<sequence length="366" mass="41013">MGKTSDVLLPTPPMGWNSWNHFHRNINEKLIMGEADAMVASGMKDAGYEYVNLDDCWMALQRDKDGNLQSDPERFPHGIKYLSDYVHKKGLKLGVYSSAGTKTCAGWPASLDHEQADAKMFAKWGVDYLKYDNCNNEGRPAISRYTKMKNALDASGRQIVFSICEWGSNNPWQWAPTLGGLWRTTGDISDNWNSMIQILDEQVGLNTFASKGHWNDPDMLEVGNGGMTNTEYVTHFSLWCILAAPLITGNDLRNMSDNTHDILTNKEVIAIDQDPAAKEGYKLTSNGDREVWVKPLADGSWAVLLLNRGDQGCFMTMKIQDLDIKKAGTYTVRNLWSHKEEQRADGLVRADVAPHGVQMFKVTAQN</sequence>
<dbReference type="CDD" id="cd14792">
    <property type="entry name" value="GH27"/>
    <property type="match status" value="1"/>
</dbReference>
<protein>
    <recommendedName>
        <fullName evidence="3 8">Alpha-galactosidase</fullName>
        <ecNumber evidence="3 8">3.2.1.22</ecNumber>
    </recommendedName>
    <alternativeName>
        <fullName evidence="8">Melibiase</fullName>
    </alternativeName>
</protein>
<evidence type="ECO:0000256" key="8">
    <source>
        <dbReference type="RuleBase" id="RU361168"/>
    </source>
</evidence>
<gene>
    <name evidence="10" type="ORF">FW778_13305</name>
</gene>
<evidence type="ECO:0000256" key="5">
    <source>
        <dbReference type="ARBA" id="ARBA00022801"/>
    </source>
</evidence>
<feature type="domain" description="Alpha galactosidase C-terminal" evidence="9">
    <location>
        <begin position="287"/>
        <end position="362"/>
    </location>
</feature>
<dbReference type="SUPFAM" id="SSF51445">
    <property type="entry name" value="(Trans)glycosidases"/>
    <property type="match status" value="1"/>
</dbReference>
<proteinExistence type="inferred from homology"/>
<dbReference type="Pfam" id="PF16499">
    <property type="entry name" value="Melibiase_2"/>
    <property type="match status" value="1"/>
</dbReference>
<dbReference type="SUPFAM" id="SSF51011">
    <property type="entry name" value="Glycosyl hydrolase domain"/>
    <property type="match status" value="1"/>
</dbReference>
<dbReference type="AlphaFoldDB" id="A0A5J5IHL7"/>
<dbReference type="FunFam" id="3.20.20.70:FF:000202">
    <property type="entry name" value="Alpha-galactosidase"/>
    <property type="match status" value="1"/>
</dbReference>
<dbReference type="EMBL" id="VYQF01000003">
    <property type="protein sequence ID" value="KAA9038766.1"/>
    <property type="molecule type" value="Genomic_DNA"/>
</dbReference>
<keyword evidence="4" id="KW-0732">Signal</keyword>
<keyword evidence="7 8" id="KW-0326">Glycosidase</keyword>
<keyword evidence="6 8" id="KW-1015">Disulfide bond</keyword>
<evidence type="ECO:0000256" key="1">
    <source>
        <dbReference type="ARBA" id="ARBA00001255"/>
    </source>
</evidence>
<dbReference type="Gene3D" id="2.60.40.1180">
    <property type="entry name" value="Golgi alpha-mannosidase II"/>
    <property type="match status" value="1"/>
</dbReference>
<keyword evidence="11" id="KW-1185">Reference proteome</keyword>
<dbReference type="InterPro" id="IPR013785">
    <property type="entry name" value="Aldolase_TIM"/>
</dbReference>
<dbReference type="InterPro" id="IPR013780">
    <property type="entry name" value="Glyco_hydro_b"/>
</dbReference>
<comment type="catalytic activity">
    <reaction evidence="1 8">
        <text>Hydrolysis of terminal, non-reducing alpha-D-galactose residues in alpha-D-galactosides, including galactose oligosaccharides, galactomannans and galactolipids.</text>
        <dbReference type="EC" id="3.2.1.22"/>
    </reaction>
</comment>
<dbReference type="GO" id="GO:0016052">
    <property type="term" value="P:carbohydrate catabolic process"/>
    <property type="evidence" value="ECO:0007669"/>
    <property type="project" value="UniProtKB-ARBA"/>
</dbReference>
<name>A0A5J5IHL7_9BACT</name>
<evidence type="ECO:0000313" key="11">
    <source>
        <dbReference type="Proteomes" id="UP000326903"/>
    </source>
</evidence>
<dbReference type="Proteomes" id="UP000326903">
    <property type="component" value="Unassembled WGS sequence"/>
</dbReference>
<dbReference type="Gene3D" id="3.20.20.70">
    <property type="entry name" value="Aldolase class I"/>
    <property type="match status" value="1"/>
</dbReference>
<dbReference type="InterPro" id="IPR002241">
    <property type="entry name" value="Glyco_hydro_27"/>
</dbReference>
<accession>A0A5J5IHL7</accession>
<reference evidence="10 11" key="1">
    <citation type="submission" date="2019-09" db="EMBL/GenBank/DDBJ databases">
        <title>Draft genome sequence of Ginsengibacter sp. BR5-29.</title>
        <authorList>
            <person name="Im W.-T."/>
        </authorList>
    </citation>
    <scope>NUCLEOTIDE SEQUENCE [LARGE SCALE GENOMIC DNA]</scope>
    <source>
        <strain evidence="10 11">BR5-29</strain>
    </source>
</reference>
<comment type="caution">
    <text evidence="10">The sequence shown here is derived from an EMBL/GenBank/DDBJ whole genome shotgun (WGS) entry which is preliminary data.</text>
</comment>